<dbReference type="OrthoDB" id="9806661at2"/>
<comment type="cofactor">
    <cofactor evidence="9">
        <name>Mg(2+)</name>
        <dbReference type="ChEBI" id="CHEBI:18420"/>
    </cofactor>
</comment>
<reference evidence="11 12" key="1">
    <citation type="journal article" date="2016" name="Genome Announc.">
        <title>Complete Genome Sequences of Aerococcus christensenii CCUG 28831T, Aerococcus sanguinicola CCUG 43001T, Aerococcus urinae CCUG 36881T, Aerococcus urinaeequi CCUG 28094T, Aerococcus urinaehominis CCUG 42038 BT, and Aerococcus viridans CCUG 4311T.</title>
        <authorList>
            <person name="Carkaci D."/>
            <person name="Dargis R."/>
            <person name="Nielsen X.C."/>
            <person name="Skovgaard O."/>
            <person name="Fuursted K."/>
            <person name="Christensen J.J."/>
        </authorList>
    </citation>
    <scope>NUCLEOTIDE SEQUENCE [LARGE SCALE GENOMIC DNA]</scope>
    <source>
        <strain evidence="11 12">CCUG42038B</strain>
    </source>
</reference>
<feature type="binding site" evidence="9">
    <location>
        <position position="10"/>
    </location>
    <ligand>
        <name>substrate</name>
    </ligand>
</feature>
<sequence>MERKALYAGSFDPLTKGHVDMIERASGMYDQVYVAIGTNISKNSLFTAEEKLDLTKQSLVHMENVMVMLLEEGLTVDLARRLGVTAMIRGLRNTTDFEYEMNIALMNKLQAPDIETVLLLSDERYRFVSSSIIKEVAQFGGDVSALVPDLVNQAIQEKYKQKEK</sequence>
<evidence type="ECO:0000256" key="7">
    <source>
        <dbReference type="ARBA" id="ARBA00022993"/>
    </source>
</evidence>
<organism evidence="11 12">
    <name type="scientific">Aerococcus urinaehominis</name>
    <dbReference type="NCBI Taxonomy" id="128944"/>
    <lineage>
        <taxon>Bacteria</taxon>
        <taxon>Bacillati</taxon>
        <taxon>Bacillota</taxon>
        <taxon>Bacilli</taxon>
        <taxon>Lactobacillales</taxon>
        <taxon>Aerococcaceae</taxon>
        <taxon>Aerococcus</taxon>
    </lineage>
</organism>
<keyword evidence="5 9" id="KW-0067">ATP-binding</keyword>
<dbReference type="STRING" id="128944.AWM75_02850"/>
<dbReference type="EMBL" id="CP014163">
    <property type="protein sequence ID" value="AMC00033.1"/>
    <property type="molecule type" value="Genomic_DNA"/>
</dbReference>
<reference evidence="12" key="2">
    <citation type="submission" date="2016-01" db="EMBL/GenBank/DDBJ databases">
        <title>Six Aerococcus type strain genome sequencing and assembly using PacBio and Illumina Hiseq.</title>
        <authorList>
            <person name="Carkaci D."/>
            <person name="Dargis R."/>
            <person name="Nielsen X.C."/>
            <person name="Skovgaard O."/>
            <person name="Fuursted K."/>
            <person name="Christensen J.J."/>
        </authorList>
    </citation>
    <scope>NUCLEOTIDE SEQUENCE [LARGE SCALE GENOMIC DNA]</scope>
    <source>
        <strain evidence="12">CCUG42038B</strain>
    </source>
</reference>
<keyword evidence="1 9" id="KW-0963">Cytoplasm</keyword>
<comment type="pathway">
    <text evidence="9">Cofactor biosynthesis; coenzyme A biosynthesis; CoA from (R)-pantothenate: step 4/5.</text>
</comment>
<dbReference type="InterPro" id="IPR004821">
    <property type="entry name" value="Cyt_trans-like"/>
</dbReference>
<feature type="binding site" evidence="9">
    <location>
        <position position="42"/>
    </location>
    <ligand>
        <name>substrate</name>
    </ligand>
</feature>
<dbReference type="Proteomes" id="UP000062260">
    <property type="component" value="Chromosome"/>
</dbReference>
<keyword evidence="3 9" id="KW-0548">Nucleotidyltransferase</keyword>
<evidence type="ECO:0000256" key="4">
    <source>
        <dbReference type="ARBA" id="ARBA00022741"/>
    </source>
</evidence>
<feature type="binding site" evidence="9">
    <location>
        <begin position="90"/>
        <end position="92"/>
    </location>
    <ligand>
        <name>ATP</name>
        <dbReference type="ChEBI" id="CHEBI:30616"/>
    </ligand>
</feature>
<evidence type="ECO:0000256" key="8">
    <source>
        <dbReference type="ARBA" id="ARBA00029346"/>
    </source>
</evidence>
<keyword evidence="4 9" id="KW-0547">Nucleotide-binding</keyword>
<dbReference type="CDD" id="cd02163">
    <property type="entry name" value="PPAT"/>
    <property type="match status" value="1"/>
</dbReference>
<comment type="subcellular location">
    <subcellularLocation>
        <location evidence="9">Cytoplasm</location>
    </subcellularLocation>
</comment>
<comment type="similarity">
    <text evidence="9">Belongs to the bacterial CoaD family.</text>
</comment>
<evidence type="ECO:0000256" key="1">
    <source>
        <dbReference type="ARBA" id="ARBA00022490"/>
    </source>
</evidence>
<keyword evidence="12" id="KW-1185">Reference proteome</keyword>
<evidence type="ECO:0000256" key="3">
    <source>
        <dbReference type="ARBA" id="ARBA00022695"/>
    </source>
</evidence>
<evidence type="ECO:0000313" key="12">
    <source>
        <dbReference type="Proteomes" id="UP000062260"/>
    </source>
</evidence>
<proteinExistence type="inferred from homology"/>
<accession>A0A0X8FMM4</accession>
<feature type="binding site" evidence="9">
    <location>
        <position position="89"/>
    </location>
    <ligand>
        <name>substrate</name>
    </ligand>
</feature>
<dbReference type="GO" id="GO:0005737">
    <property type="term" value="C:cytoplasm"/>
    <property type="evidence" value="ECO:0007669"/>
    <property type="project" value="UniProtKB-SubCell"/>
</dbReference>
<protein>
    <recommendedName>
        <fullName evidence="9">Phosphopantetheine adenylyltransferase</fullName>
        <ecNumber evidence="9">2.7.7.3</ecNumber>
    </recommendedName>
    <alternativeName>
        <fullName evidence="9">Dephospho-CoA pyrophosphorylase</fullName>
    </alternativeName>
    <alternativeName>
        <fullName evidence="9">Pantetheine-phosphate adenylyltransferase</fullName>
        <shortName evidence="9">PPAT</shortName>
    </alternativeName>
</protein>
<dbReference type="GO" id="GO:0004595">
    <property type="term" value="F:pantetheine-phosphate adenylyltransferase activity"/>
    <property type="evidence" value="ECO:0007669"/>
    <property type="project" value="UniProtKB-UniRule"/>
</dbReference>
<evidence type="ECO:0000259" key="10">
    <source>
        <dbReference type="Pfam" id="PF01467"/>
    </source>
</evidence>
<dbReference type="SUPFAM" id="SSF52374">
    <property type="entry name" value="Nucleotidylyl transferase"/>
    <property type="match status" value="1"/>
</dbReference>
<comment type="subunit">
    <text evidence="9">Homohexamer.</text>
</comment>
<dbReference type="NCBIfam" id="TIGR01510">
    <property type="entry name" value="coaD_prev_kdtB"/>
    <property type="match status" value="1"/>
</dbReference>
<feature type="site" description="Transition state stabilizer" evidence="9">
    <location>
        <position position="18"/>
    </location>
</feature>
<dbReference type="AlphaFoldDB" id="A0A0X8FMM4"/>
<comment type="catalytic activity">
    <reaction evidence="8 9">
        <text>(R)-4'-phosphopantetheine + ATP + H(+) = 3'-dephospho-CoA + diphosphate</text>
        <dbReference type="Rhea" id="RHEA:19801"/>
        <dbReference type="ChEBI" id="CHEBI:15378"/>
        <dbReference type="ChEBI" id="CHEBI:30616"/>
        <dbReference type="ChEBI" id="CHEBI:33019"/>
        <dbReference type="ChEBI" id="CHEBI:57328"/>
        <dbReference type="ChEBI" id="CHEBI:61723"/>
        <dbReference type="EC" id="2.7.7.3"/>
    </reaction>
</comment>
<dbReference type="Pfam" id="PF01467">
    <property type="entry name" value="CTP_transf_like"/>
    <property type="match status" value="1"/>
</dbReference>
<feature type="binding site" evidence="9">
    <location>
        <position position="18"/>
    </location>
    <ligand>
        <name>ATP</name>
        <dbReference type="ChEBI" id="CHEBI:30616"/>
    </ligand>
</feature>
<dbReference type="KEGG" id="auh:AWM75_02850"/>
<feature type="binding site" evidence="9">
    <location>
        <position position="75"/>
    </location>
    <ligand>
        <name>substrate</name>
    </ligand>
</feature>
<evidence type="ECO:0000256" key="9">
    <source>
        <dbReference type="HAMAP-Rule" id="MF_00151"/>
    </source>
</evidence>
<feature type="binding site" evidence="9">
    <location>
        <position position="100"/>
    </location>
    <ligand>
        <name>ATP</name>
        <dbReference type="ChEBI" id="CHEBI:30616"/>
    </ligand>
</feature>
<feature type="binding site" evidence="9">
    <location>
        <begin position="10"/>
        <end position="11"/>
    </location>
    <ligand>
        <name>ATP</name>
        <dbReference type="ChEBI" id="CHEBI:30616"/>
    </ligand>
</feature>
<evidence type="ECO:0000256" key="5">
    <source>
        <dbReference type="ARBA" id="ARBA00022840"/>
    </source>
</evidence>
<comment type="function">
    <text evidence="9">Reversibly transfers an adenylyl group from ATP to 4'-phosphopantetheine, yielding dephospho-CoA (dPCoA) and pyrophosphate.</text>
</comment>
<keyword evidence="2 9" id="KW-0808">Transferase</keyword>
<dbReference type="PRINTS" id="PR01020">
    <property type="entry name" value="LPSBIOSNTHSS"/>
</dbReference>
<evidence type="ECO:0000256" key="2">
    <source>
        <dbReference type="ARBA" id="ARBA00022679"/>
    </source>
</evidence>
<dbReference type="UniPathway" id="UPA00241">
    <property type="reaction ID" value="UER00355"/>
</dbReference>
<gene>
    <name evidence="9 11" type="primary">coaD</name>
    <name evidence="11" type="ORF">AWM75_02850</name>
</gene>
<name>A0A0X8FMM4_9LACT</name>
<dbReference type="GO" id="GO:0005524">
    <property type="term" value="F:ATP binding"/>
    <property type="evidence" value="ECO:0007669"/>
    <property type="project" value="UniProtKB-KW"/>
</dbReference>
<evidence type="ECO:0000256" key="6">
    <source>
        <dbReference type="ARBA" id="ARBA00022842"/>
    </source>
</evidence>
<keyword evidence="6 9" id="KW-0460">Magnesium</keyword>
<dbReference type="PANTHER" id="PTHR21342">
    <property type="entry name" value="PHOSPHOPANTETHEINE ADENYLYLTRANSFERASE"/>
    <property type="match status" value="1"/>
</dbReference>
<dbReference type="PANTHER" id="PTHR21342:SF1">
    <property type="entry name" value="PHOSPHOPANTETHEINE ADENYLYLTRANSFERASE"/>
    <property type="match status" value="1"/>
</dbReference>
<dbReference type="InterPro" id="IPR001980">
    <property type="entry name" value="PPAT"/>
</dbReference>
<dbReference type="NCBIfam" id="TIGR00125">
    <property type="entry name" value="cyt_tran_rel"/>
    <property type="match status" value="1"/>
</dbReference>
<feature type="domain" description="Cytidyltransferase-like" evidence="10">
    <location>
        <begin position="6"/>
        <end position="135"/>
    </location>
</feature>
<dbReference type="InterPro" id="IPR014729">
    <property type="entry name" value="Rossmann-like_a/b/a_fold"/>
</dbReference>
<dbReference type="Gene3D" id="3.40.50.620">
    <property type="entry name" value="HUPs"/>
    <property type="match status" value="1"/>
</dbReference>
<feature type="binding site" evidence="9">
    <location>
        <begin position="125"/>
        <end position="131"/>
    </location>
    <ligand>
        <name>ATP</name>
        <dbReference type="ChEBI" id="CHEBI:30616"/>
    </ligand>
</feature>
<dbReference type="HAMAP" id="MF_00151">
    <property type="entry name" value="PPAT_bact"/>
    <property type="match status" value="1"/>
</dbReference>
<evidence type="ECO:0000313" key="11">
    <source>
        <dbReference type="EMBL" id="AMC00033.1"/>
    </source>
</evidence>
<dbReference type="EC" id="2.7.7.3" evidence="9"/>
<keyword evidence="7 9" id="KW-0173">Coenzyme A biosynthesis</keyword>
<dbReference type="GO" id="GO:0015937">
    <property type="term" value="P:coenzyme A biosynthetic process"/>
    <property type="evidence" value="ECO:0007669"/>
    <property type="project" value="UniProtKB-UniRule"/>
</dbReference>